<reference evidence="9 10" key="1">
    <citation type="submission" date="2020-08" db="EMBL/GenBank/DDBJ databases">
        <title>Plant Genome Project.</title>
        <authorList>
            <person name="Zhang R.-G."/>
        </authorList>
    </citation>
    <scope>NUCLEOTIDE SEQUENCE [LARGE SCALE GENOMIC DNA]</scope>
    <source>
        <tissue evidence="9">Rhizome</tissue>
    </source>
</reference>
<keyword evidence="10" id="KW-1185">Reference proteome</keyword>
<dbReference type="GO" id="GO:0003677">
    <property type="term" value="F:DNA binding"/>
    <property type="evidence" value="ECO:0007669"/>
    <property type="project" value="UniProtKB-KW"/>
</dbReference>
<organism evidence="9 10">
    <name type="scientific">Zingiber officinale</name>
    <name type="common">Ginger</name>
    <name type="synonym">Amomum zingiber</name>
    <dbReference type="NCBI Taxonomy" id="94328"/>
    <lineage>
        <taxon>Eukaryota</taxon>
        <taxon>Viridiplantae</taxon>
        <taxon>Streptophyta</taxon>
        <taxon>Embryophyta</taxon>
        <taxon>Tracheophyta</taxon>
        <taxon>Spermatophyta</taxon>
        <taxon>Magnoliopsida</taxon>
        <taxon>Liliopsida</taxon>
        <taxon>Zingiberales</taxon>
        <taxon>Zingiberaceae</taxon>
        <taxon>Zingiber</taxon>
    </lineage>
</organism>
<evidence type="ECO:0000256" key="8">
    <source>
        <dbReference type="ARBA" id="ARBA00030039"/>
    </source>
</evidence>
<evidence type="ECO:0000256" key="3">
    <source>
        <dbReference type="ARBA" id="ARBA00017411"/>
    </source>
</evidence>
<dbReference type="InterPro" id="IPR012340">
    <property type="entry name" value="NA-bd_OB-fold"/>
</dbReference>
<evidence type="ECO:0000256" key="7">
    <source>
        <dbReference type="ARBA" id="ARBA00023242"/>
    </source>
</evidence>
<keyword evidence="4" id="KW-0158">Chromosome</keyword>
<dbReference type="AlphaFoldDB" id="A0A8J5ELZ3"/>
<name>A0A8J5ELZ3_ZINOF</name>
<evidence type="ECO:0000256" key="1">
    <source>
        <dbReference type="ARBA" id="ARBA00004123"/>
    </source>
</evidence>
<dbReference type="Proteomes" id="UP000734854">
    <property type="component" value="Unassembled WGS sequence"/>
</dbReference>
<dbReference type="InterPro" id="IPR040260">
    <property type="entry name" value="RFA2-like"/>
</dbReference>
<dbReference type="EMBL" id="JACMSC010000022">
    <property type="protein sequence ID" value="KAG6468148.1"/>
    <property type="molecule type" value="Genomic_DNA"/>
</dbReference>
<evidence type="ECO:0000313" key="10">
    <source>
        <dbReference type="Proteomes" id="UP000734854"/>
    </source>
</evidence>
<comment type="caution">
    <text evidence="9">The sequence shown here is derived from an EMBL/GenBank/DDBJ whole genome shotgun (WGS) entry which is preliminary data.</text>
</comment>
<gene>
    <name evidence="9" type="ORF">ZIOFF_072717</name>
</gene>
<comment type="subcellular location">
    <subcellularLocation>
        <location evidence="2">Chromosome</location>
        <location evidence="2">Telomere</location>
    </subcellularLocation>
    <subcellularLocation>
        <location evidence="1">Nucleus</location>
    </subcellularLocation>
</comment>
<evidence type="ECO:0000256" key="2">
    <source>
        <dbReference type="ARBA" id="ARBA00004574"/>
    </source>
</evidence>
<proteinExistence type="predicted"/>
<dbReference type="Gene3D" id="2.40.50.140">
    <property type="entry name" value="Nucleic acid-binding proteins"/>
    <property type="match status" value="1"/>
</dbReference>
<dbReference type="GO" id="GO:0000781">
    <property type="term" value="C:chromosome, telomeric region"/>
    <property type="evidence" value="ECO:0007669"/>
    <property type="project" value="UniProtKB-SubCell"/>
</dbReference>
<keyword evidence="6" id="KW-0238">DNA-binding</keyword>
<dbReference type="PANTHER" id="PTHR13989">
    <property type="entry name" value="REPLICATION PROTEIN A-RELATED"/>
    <property type="match status" value="1"/>
</dbReference>
<dbReference type="PANTHER" id="PTHR13989:SF33">
    <property type="entry name" value="CST COMPLEX SUBUNIT STN1"/>
    <property type="match status" value="1"/>
</dbReference>
<evidence type="ECO:0000256" key="4">
    <source>
        <dbReference type="ARBA" id="ARBA00022454"/>
    </source>
</evidence>
<accession>A0A8J5ELZ3</accession>
<dbReference type="GO" id="GO:0005634">
    <property type="term" value="C:nucleus"/>
    <property type="evidence" value="ECO:0007669"/>
    <property type="project" value="UniProtKB-SubCell"/>
</dbReference>
<keyword evidence="5" id="KW-0779">Telomere</keyword>
<sequence>MEAVAVELEKLVRLRGMITLYRGSIQLKVENDPNMETLHSLDCIRLGASDFLSLSIHTHPNSSSSFTLKGRPVARVETVGVVVSVTHTHKTLTILVYDGSGRIPCTLFLLPQPEQGGDRDRSRAGRIS</sequence>
<evidence type="ECO:0000256" key="5">
    <source>
        <dbReference type="ARBA" id="ARBA00022895"/>
    </source>
</evidence>
<evidence type="ECO:0000256" key="6">
    <source>
        <dbReference type="ARBA" id="ARBA00023125"/>
    </source>
</evidence>
<protein>
    <recommendedName>
        <fullName evidence="3">CST complex subunit STN1</fullName>
    </recommendedName>
    <alternativeName>
        <fullName evidence="8">Suppressor of cdc thirteen homolog</fullName>
    </alternativeName>
</protein>
<keyword evidence="7" id="KW-0539">Nucleus</keyword>
<evidence type="ECO:0000313" key="9">
    <source>
        <dbReference type="EMBL" id="KAG6468148.1"/>
    </source>
</evidence>